<dbReference type="EMBL" id="AWUE01016503">
    <property type="protein sequence ID" value="OMO90908.1"/>
    <property type="molecule type" value="Genomic_DNA"/>
</dbReference>
<keyword evidence="2" id="KW-0687">Ribonucleoprotein</keyword>
<evidence type="ECO:0000313" key="3">
    <source>
        <dbReference type="Proteomes" id="UP000187203"/>
    </source>
</evidence>
<comment type="caution">
    <text evidence="2">The sequence shown here is derived from an EMBL/GenBank/DDBJ whole genome shotgun (WGS) entry which is preliminary data.</text>
</comment>
<sequence>MKAVTHVCQFISCKLITQSRPHLHRVLEAAAAGDPLSSYRATGVRDLGLAGEKRAKKQKKEDDTKK</sequence>
<keyword evidence="2" id="KW-0689">Ribosomal protein</keyword>
<feature type="region of interest" description="Disordered" evidence="1">
    <location>
        <begin position="47"/>
        <end position="66"/>
    </location>
</feature>
<proteinExistence type="predicted"/>
<dbReference type="Proteomes" id="UP000187203">
    <property type="component" value="Unassembled WGS sequence"/>
</dbReference>
<keyword evidence="3" id="KW-1185">Reference proteome</keyword>
<organism evidence="2 3">
    <name type="scientific">Corchorus olitorius</name>
    <dbReference type="NCBI Taxonomy" id="93759"/>
    <lineage>
        <taxon>Eukaryota</taxon>
        <taxon>Viridiplantae</taxon>
        <taxon>Streptophyta</taxon>
        <taxon>Embryophyta</taxon>
        <taxon>Tracheophyta</taxon>
        <taxon>Spermatophyta</taxon>
        <taxon>Magnoliopsida</taxon>
        <taxon>eudicotyledons</taxon>
        <taxon>Gunneridae</taxon>
        <taxon>Pentapetalae</taxon>
        <taxon>rosids</taxon>
        <taxon>malvids</taxon>
        <taxon>Malvales</taxon>
        <taxon>Malvaceae</taxon>
        <taxon>Grewioideae</taxon>
        <taxon>Apeibeae</taxon>
        <taxon>Corchorus</taxon>
    </lineage>
</organism>
<dbReference type="GO" id="GO:0005840">
    <property type="term" value="C:ribosome"/>
    <property type="evidence" value="ECO:0007669"/>
    <property type="project" value="UniProtKB-KW"/>
</dbReference>
<gene>
    <name evidence="2" type="ORF">COLO4_18790</name>
</gene>
<accession>A0A1R3J7U4</accession>
<dbReference type="AlphaFoldDB" id="A0A1R3J7U4"/>
<evidence type="ECO:0000313" key="2">
    <source>
        <dbReference type="EMBL" id="OMO90908.1"/>
    </source>
</evidence>
<reference evidence="3" key="1">
    <citation type="submission" date="2013-09" db="EMBL/GenBank/DDBJ databases">
        <title>Corchorus olitorius genome sequencing.</title>
        <authorList>
            <person name="Alam M."/>
            <person name="Haque M.S."/>
            <person name="Islam M.S."/>
            <person name="Emdad E.M."/>
            <person name="Islam M.M."/>
            <person name="Ahmed B."/>
            <person name="Halim A."/>
            <person name="Hossen Q.M.M."/>
            <person name="Hossain M.Z."/>
            <person name="Ahmed R."/>
            <person name="Khan M.M."/>
            <person name="Islam R."/>
            <person name="Rashid M.M."/>
            <person name="Khan S.A."/>
            <person name="Rahman M.S."/>
            <person name="Alam M."/>
            <person name="Yahiya A.S."/>
            <person name="Khan M.S."/>
            <person name="Azam M.S."/>
            <person name="Haque T."/>
            <person name="Lashkar M.Z.H."/>
            <person name="Akhand A.I."/>
            <person name="Morshed G."/>
            <person name="Roy S."/>
            <person name="Uddin K.S."/>
            <person name="Rabeya T."/>
            <person name="Hossain A.S."/>
            <person name="Chowdhury A."/>
            <person name="Snigdha A.R."/>
            <person name="Mortoza M.S."/>
            <person name="Matin S.A."/>
            <person name="Hoque S.M.E."/>
            <person name="Islam M.K."/>
            <person name="Roy D.K."/>
            <person name="Haider R."/>
            <person name="Moosa M.M."/>
            <person name="Elias S.M."/>
            <person name="Hasan A.M."/>
            <person name="Jahan S."/>
            <person name="Shafiuddin M."/>
            <person name="Mahmood N."/>
            <person name="Shommy N.S."/>
        </authorList>
    </citation>
    <scope>NUCLEOTIDE SEQUENCE [LARGE SCALE GENOMIC DNA]</scope>
    <source>
        <strain evidence="3">cv. O-4</strain>
    </source>
</reference>
<name>A0A1R3J7U4_9ROSI</name>
<protein>
    <submittedName>
        <fullName evidence="2">40S ribosomal protein S10-like protein</fullName>
    </submittedName>
</protein>
<evidence type="ECO:0000256" key="1">
    <source>
        <dbReference type="SAM" id="MobiDB-lite"/>
    </source>
</evidence>